<accession>A0A2N9GAN2</accession>
<evidence type="ECO:0000313" key="2">
    <source>
        <dbReference type="EMBL" id="SPC99686.1"/>
    </source>
</evidence>
<reference evidence="2" key="1">
    <citation type="submission" date="2018-02" db="EMBL/GenBank/DDBJ databases">
        <authorList>
            <person name="Cohen D.B."/>
            <person name="Kent A.D."/>
        </authorList>
    </citation>
    <scope>NUCLEOTIDE SEQUENCE</scope>
</reference>
<feature type="region of interest" description="Disordered" evidence="1">
    <location>
        <begin position="143"/>
        <end position="270"/>
    </location>
</feature>
<dbReference type="AlphaFoldDB" id="A0A2N9GAN2"/>
<proteinExistence type="predicted"/>
<feature type="compositionally biased region" description="Pro residues" evidence="1">
    <location>
        <begin position="202"/>
        <end position="212"/>
    </location>
</feature>
<name>A0A2N9GAN2_FAGSY</name>
<protein>
    <submittedName>
        <fullName evidence="2">Uncharacterized protein</fullName>
    </submittedName>
</protein>
<feature type="compositionally biased region" description="Basic and acidic residues" evidence="1">
    <location>
        <begin position="169"/>
        <end position="184"/>
    </location>
</feature>
<evidence type="ECO:0000256" key="1">
    <source>
        <dbReference type="SAM" id="MobiDB-lite"/>
    </source>
</evidence>
<sequence>MAWVSAWRGVGVGLGLEELQHGSQPGLGFAPISAWGGCARRSRSQLGFLRRQSWLGVVEPCRFGSADWFVDRPGWGASVFHLCLSCVIYTHCFKPRLIHGGSHDGFWLLWVDSRWWWWWWRWVGRIWVMAVGVIRVIVADPRQTQTHGKNPSPPRAKSPRAGSPRSTHAHPEINPHPDRHRDKNPSPPTANRSPDRRRDQNPSPPSTQPPPENQQRRGESYGEHRRWESYGEQRKRTEKKRESTAERTEKNSSLGVAKHLASSPSPSTGY</sequence>
<gene>
    <name evidence="2" type="ORF">FSB_LOCUS27568</name>
</gene>
<feature type="compositionally biased region" description="Basic and acidic residues" evidence="1">
    <location>
        <begin position="214"/>
        <end position="250"/>
    </location>
</feature>
<dbReference type="EMBL" id="OIVN01002001">
    <property type="protein sequence ID" value="SPC99686.1"/>
    <property type="molecule type" value="Genomic_DNA"/>
</dbReference>
<organism evidence="2">
    <name type="scientific">Fagus sylvatica</name>
    <name type="common">Beechnut</name>
    <dbReference type="NCBI Taxonomy" id="28930"/>
    <lineage>
        <taxon>Eukaryota</taxon>
        <taxon>Viridiplantae</taxon>
        <taxon>Streptophyta</taxon>
        <taxon>Embryophyta</taxon>
        <taxon>Tracheophyta</taxon>
        <taxon>Spermatophyta</taxon>
        <taxon>Magnoliopsida</taxon>
        <taxon>eudicotyledons</taxon>
        <taxon>Gunneridae</taxon>
        <taxon>Pentapetalae</taxon>
        <taxon>rosids</taxon>
        <taxon>fabids</taxon>
        <taxon>Fagales</taxon>
        <taxon>Fagaceae</taxon>
        <taxon>Fagus</taxon>
    </lineage>
</organism>